<dbReference type="EMBL" id="CP046173">
    <property type="protein sequence ID" value="QIS23580.1"/>
    <property type="molecule type" value="Genomic_DNA"/>
</dbReference>
<sequence>MPLWLVQECAGHARLTMPSMMGMMWIMEGMTAAQLDSWRVWVAAVSGGDSVREIGRRIGRSGMTTVSQLSLRDRKGGGPPGRPHAEAVVDFARAYGVDPKQALVMSRHLTEAEAARNFKNNKGYQDASILWIGEEIHRLCHEIVRRGRNGQGVGKWDPKPTSRSVDRFLGLE</sequence>
<evidence type="ECO:0000313" key="1">
    <source>
        <dbReference type="EMBL" id="QIS23580.1"/>
    </source>
</evidence>
<name>A0A6G9ZDR0_9NOCA</name>
<evidence type="ECO:0000313" key="2">
    <source>
        <dbReference type="Proteomes" id="UP000500953"/>
    </source>
</evidence>
<accession>A0A6G9ZDR0</accession>
<gene>
    <name evidence="1" type="ORF">F6W96_40235</name>
</gene>
<dbReference type="AlphaFoldDB" id="A0A6G9ZDR0"/>
<organism evidence="1 2">
    <name type="scientific">Nocardia terpenica</name>
    <dbReference type="NCBI Taxonomy" id="455432"/>
    <lineage>
        <taxon>Bacteria</taxon>
        <taxon>Bacillati</taxon>
        <taxon>Actinomycetota</taxon>
        <taxon>Actinomycetes</taxon>
        <taxon>Mycobacteriales</taxon>
        <taxon>Nocardiaceae</taxon>
        <taxon>Nocardia</taxon>
    </lineage>
</organism>
<protein>
    <submittedName>
        <fullName evidence="1">Uncharacterized protein</fullName>
    </submittedName>
</protein>
<dbReference type="RefSeq" id="WP_167490902.1">
    <property type="nucleotide sequence ID" value="NZ_CP046173.1"/>
</dbReference>
<reference evidence="1 2" key="1">
    <citation type="journal article" date="2019" name="ACS Chem. Biol.">
        <title>Identification and Mobilization of a Cryptic Antibiotic Biosynthesis Gene Locus from a Human-Pathogenic Nocardia Isolate.</title>
        <authorList>
            <person name="Herisse M."/>
            <person name="Ishida K."/>
            <person name="Porter J.L."/>
            <person name="Howden B."/>
            <person name="Hertweck C."/>
            <person name="Stinear T.P."/>
            <person name="Pidot S.J."/>
        </authorList>
    </citation>
    <scope>NUCLEOTIDE SEQUENCE [LARGE SCALE GENOMIC DNA]</scope>
    <source>
        <strain evidence="1 2">AUSMDU00012715</strain>
    </source>
</reference>
<dbReference type="Proteomes" id="UP000500953">
    <property type="component" value="Chromosome"/>
</dbReference>
<proteinExistence type="predicted"/>